<evidence type="ECO:0000313" key="12">
    <source>
        <dbReference type="Proteomes" id="UP000249135"/>
    </source>
</evidence>
<dbReference type="InterPro" id="IPR050979">
    <property type="entry name" value="LD-transpeptidase"/>
</dbReference>
<name>A0A2W5P1W0_VARPD</name>
<dbReference type="UniPathway" id="UPA00219"/>
<dbReference type="InterPro" id="IPR038063">
    <property type="entry name" value="Transpep_catalytic_dom"/>
</dbReference>
<evidence type="ECO:0000256" key="9">
    <source>
        <dbReference type="PROSITE-ProRule" id="PRU01373"/>
    </source>
</evidence>
<dbReference type="GO" id="GO:0018104">
    <property type="term" value="P:peptidoglycan-protein cross-linking"/>
    <property type="evidence" value="ECO:0007669"/>
    <property type="project" value="TreeGrafter"/>
</dbReference>
<evidence type="ECO:0000256" key="4">
    <source>
        <dbReference type="ARBA" id="ARBA00022679"/>
    </source>
</evidence>
<comment type="pathway">
    <text evidence="1 9">Cell wall biogenesis; peptidoglycan biosynthesis.</text>
</comment>
<dbReference type="GO" id="GO:0008360">
    <property type="term" value="P:regulation of cell shape"/>
    <property type="evidence" value="ECO:0007669"/>
    <property type="project" value="UniProtKB-UniRule"/>
</dbReference>
<evidence type="ECO:0000256" key="6">
    <source>
        <dbReference type="ARBA" id="ARBA00022960"/>
    </source>
</evidence>
<feature type="domain" description="L,D-TPase catalytic" evidence="10">
    <location>
        <begin position="11"/>
        <end position="167"/>
    </location>
</feature>
<dbReference type="EMBL" id="QFPP01000745">
    <property type="protein sequence ID" value="PZQ59214.1"/>
    <property type="molecule type" value="Genomic_DNA"/>
</dbReference>
<evidence type="ECO:0000256" key="1">
    <source>
        <dbReference type="ARBA" id="ARBA00004752"/>
    </source>
</evidence>
<keyword evidence="4" id="KW-0808">Transferase</keyword>
<proteinExistence type="inferred from homology"/>
<keyword evidence="8 9" id="KW-0961">Cell wall biogenesis/degradation</keyword>
<feature type="active site" description="Proton donor/acceptor" evidence="9">
    <location>
        <position position="127"/>
    </location>
</feature>
<dbReference type="GO" id="GO:0005576">
    <property type="term" value="C:extracellular region"/>
    <property type="evidence" value="ECO:0007669"/>
    <property type="project" value="TreeGrafter"/>
</dbReference>
<feature type="active site" description="Nucleophile" evidence="9">
    <location>
        <position position="143"/>
    </location>
</feature>
<evidence type="ECO:0000313" key="11">
    <source>
        <dbReference type="EMBL" id="PZQ59214.1"/>
    </source>
</evidence>
<dbReference type="CDD" id="cd16913">
    <property type="entry name" value="YkuD_like"/>
    <property type="match status" value="1"/>
</dbReference>
<evidence type="ECO:0000256" key="5">
    <source>
        <dbReference type="ARBA" id="ARBA00022801"/>
    </source>
</evidence>
<dbReference type="Gene3D" id="2.40.440.10">
    <property type="entry name" value="L,D-transpeptidase catalytic domain-like"/>
    <property type="match status" value="1"/>
</dbReference>
<keyword evidence="5" id="KW-0378">Hydrolase</keyword>
<dbReference type="Proteomes" id="UP000249135">
    <property type="component" value="Unassembled WGS sequence"/>
</dbReference>
<accession>A0A2W5P1W0</accession>
<dbReference type="GO" id="GO:0016757">
    <property type="term" value="F:glycosyltransferase activity"/>
    <property type="evidence" value="ECO:0007669"/>
    <property type="project" value="UniProtKB-KW"/>
</dbReference>
<keyword evidence="7 9" id="KW-0573">Peptidoglycan synthesis</keyword>
<dbReference type="Pfam" id="PF03734">
    <property type="entry name" value="YkuD"/>
    <property type="match status" value="1"/>
</dbReference>
<dbReference type="PROSITE" id="PS52029">
    <property type="entry name" value="LD_TPASE"/>
    <property type="match status" value="1"/>
</dbReference>
<evidence type="ECO:0000256" key="3">
    <source>
        <dbReference type="ARBA" id="ARBA00022676"/>
    </source>
</evidence>
<keyword evidence="6 9" id="KW-0133">Cell shape</keyword>
<evidence type="ECO:0000256" key="2">
    <source>
        <dbReference type="ARBA" id="ARBA00005992"/>
    </source>
</evidence>
<dbReference type="AlphaFoldDB" id="A0A2W5P1W0"/>
<dbReference type="InterPro" id="IPR005490">
    <property type="entry name" value="LD_TPept_cat_dom"/>
</dbReference>
<evidence type="ECO:0000256" key="7">
    <source>
        <dbReference type="ARBA" id="ARBA00022984"/>
    </source>
</evidence>
<comment type="similarity">
    <text evidence="2">Belongs to the YkuD family.</text>
</comment>
<comment type="caution">
    <text evidence="11">The sequence shown here is derived from an EMBL/GenBank/DDBJ whole genome shotgun (WGS) entry which is preliminary data.</text>
</comment>
<sequence length="171" mass="18470">MGARPLADEAVHIVVDLHRQTLKLLRADGTVQHWPVSTAAKGAGEQRGSGCTPRGLHRVVARIGGDCPVNTVFAARRPTGEVYTAAMAAGAPTRDWILTRILWLQGLERGRNRGGEVDTLRRFIYIHGCPDSEPVGVPRSHGCIRMRNADVLALFAQVPLGTQVHIQGDSA</sequence>
<dbReference type="PANTHER" id="PTHR30582:SF24">
    <property type="entry name" value="L,D-TRANSPEPTIDASE ERFK_SRFK-RELATED"/>
    <property type="match status" value="1"/>
</dbReference>
<dbReference type="SUPFAM" id="SSF141523">
    <property type="entry name" value="L,D-transpeptidase catalytic domain-like"/>
    <property type="match status" value="1"/>
</dbReference>
<reference evidence="11 12" key="1">
    <citation type="submission" date="2017-08" db="EMBL/GenBank/DDBJ databases">
        <title>Infants hospitalized years apart are colonized by the same room-sourced microbial strains.</title>
        <authorList>
            <person name="Brooks B."/>
            <person name="Olm M.R."/>
            <person name="Firek B.A."/>
            <person name="Baker R."/>
            <person name="Thomas B.C."/>
            <person name="Morowitz M.J."/>
            <person name="Banfield J.F."/>
        </authorList>
    </citation>
    <scope>NUCLEOTIDE SEQUENCE [LARGE SCALE GENOMIC DNA]</scope>
    <source>
        <strain evidence="11">S2_005_003_R2_41</strain>
    </source>
</reference>
<dbReference type="PANTHER" id="PTHR30582">
    <property type="entry name" value="L,D-TRANSPEPTIDASE"/>
    <property type="match status" value="1"/>
</dbReference>
<organism evidence="11 12">
    <name type="scientific">Variovorax paradoxus</name>
    <dbReference type="NCBI Taxonomy" id="34073"/>
    <lineage>
        <taxon>Bacteria</taxon>
        <taxon>Pseudomonadati</taxon>
        <taxon>Pseudomonadota</taxon>
        <taxon>Betaproteobacteria</taxon>
        <taxon>Burkholderiales</taxon>
        <taxon>Comamonadaceae</taxon>
        <taxon>Variovorax</taxon>
    </lineage>
</organism>
<evidence type="ECO:0000256" key="8">
    <source>
        <dbReference type="ARBA" id="ARBA00023316"/>
    </source>
</evidence>
<gene>
    <name evidence="11" type="ORF">DI563_30335</name>
</gene>
<keyword evidence="3" id="KW-0328">Glycosyltransferase</keyword>
<evidence type="ECO:0000259" key="10">
    <source>
        <dbReference type="PROSITE" id="PS52029"/>
    </source>
</evidence>
<dbReference type="GO" id="GO:0071972">
    <property type="term" value="F:peptidoglycan L,D-transpeptidase activity"/>
    <property type="evidence" value="ECO:0007669"/>
    <property type="project" value="TreeGrafter"/>
</dbReference>
<dbReference type="GO" id="GO:0071555">
    <property type="term" value="P:cell wall organization"/>
    <property type="evidence" value="ECO:0007669"/>
    <property type="project" value="UniProtKB-UniRule"/>
</dbReference>
<protein>
    <recommendedName>
        <fullName evidence="10">L,D-TPase catalytic domain-containing protein</fullName>
    </recommendedName>
</protein>